<keyword evidence="2" id="KW-0680">Restriction system</keyword>
<sequence length="411" mass="47280">MTEQTNVVPKRRFKEFQNTYAWEKRKLGTVAEFNPKAELPETFEYVDLESVVGTEMIAHREERKATAPSRAQRLARQGDLFYQTVRPYQKNNHLFEKPCNNYVFSTGYAQMRPYGDGYFLLSLVQNEQFVSTVLDRCTGTSYPAINSNDLADMEVSVPVEGDEQVQIGKFFKCIDNLITLHQRKLEKMKSLKSAYLSEMFPAEGEREPKRRFAGFTQAWEQRKFEGIFDRVKSYALSRNVETSENTGIKYVHYGDIHTKVADKVSNTSKIPSIKQGKYEFLNKGDLILADASEDYQGIATPAVIVEDTEFNVVAGLHTIALRPKNMNPLFLYYLIQSPIFRKYGYKVGSGMKVFGISVSNVLNFETFFPSIEEQIKIGNFLRSVDDTIALHQRKLEKLQNIKKAYLHEMFV</sequence>
<comment type="caution">
    <text evidence="6">The sequence shown here is derived from an EMBL/GenBank/DDBJ whole genome shotgun (WGS) entry which is preliminary data.</text>
</comment>
<dbReference type="Gene3D" id="3.90.220.20">
    <property type="entry name" value="DNA methylase specificity domains"/>
    <property type="match status" value="2"/>
</dbReference>
<proteinExistence type="inferred from homology"/>
<dbReference type="InterPro" id="IPR044946">
    <property type="entry name" value="Restrct_endonuc_typeI_TRD_sf"/>
</dbReference>
<dbReference type="GO" id="GO:0009307">
    <property type="term" value="P:DNA restriction-modification system"/>
    <property type="evidence" value="ECO:0007669"/>
    <property type="project" value="UniProtKB-KW"/>
</dbReference>
<evidence type="ECO:0000256" key="4">
    <source>
        <dbReference type="SAM" id="Coils"/>
    </source>
</evidence>
<evidence type="ECO:0000256" key="3">
    <source>
        <dbReference type="ARBA" id="ARBA00023125"/>
    </source>
</evidence>
<dbReference type="SUPFAM" id="SSF116734">
    <property type="entry name" value="DNA methylase specificity domain"/>
    <property type="match status" value="2"/>
</dbReference>
<dbReference type="Proteomes" id="UP000266177">
    <property type="component" value="Unassembled WGS sequence"/>
</dbReference>
<dbReference type="AlphaFoldDB" id="A0A3A3GDL1"/>
<reference evidence="6 7" key="1">
    <citation type="submission" date="2018-09" db="EMBL/GenBank/DDBJ databases">
        <title>Paenibacillus SK2017-BO5.</title>
        <authorList>
            <person name="Piskunova J.V."/>
            <person name="Dubiley S.A."/>
            <person name="Severinov K.V."/>
        </authorList>
    </citation>
    <scope>NUCLEOTIDE SEQUENCE [LARGE SCALE GENOMIC DNA]</scope>
    <source>
        <strain evidence="6 7">BO5</strain>
    </source>
</reference>
<dbReference type="InterPro" id="IPR000055">
    <property type="entry name" value="Restrct_endonuc_typeI_TRD"/>
</dbReference>
<evidence type="ECO:0000313" key="7">
    <source>
        <dbReference type="Proteomes" id="UP000266177"/>
    </source>
</evidence>
<keyword evidence="6" id="KW-0540">Nuclease</keyword>
<evidence type="ECO:0000313" key="6">
    <source>
        <dbReference type="EMBL" id="RJG21657.1"/>
    </source>
</evidence>
<feature type="domain" description="Type I restriction modification DNA specificity" evidence="5">
    <location>
        <begin position="117"/>
        <end position="188"/>
    </location>
</feature>
<protein>
    <submittedName>
        <fullName evidence="6">Restriction endonuclease subunit S</fullName>
    </submittedName>
</protein>
<dbReference type="GO" id="GO:0003677">
    <property type="term" value="F:DNA binding"/>
    <property type="evidence" value="ECO:0007669"/>
    <property type="project" value="UniProtKB-KW"/>
</dbReference>
<evidence type="ECO:0000256" key="1">
    <source>
        <dbReference type="ARBA" id="ARBA00010923"/>
    </source>
</evidence>
<organism evidence="6 7">
    <name type="scientific">Paenibacillus thiaminolyticus</name>
    <name type="common">Bacillus thiaminolyticus</name>
    <dbReference type="NCBI Taxonomy" id="49283"/>
    <lineage>
        <taxon>Bacteria</taxon>
        <taxon>Bacillati</taxon>
        <taxon>Bacillota</taxon>
        <taxon>Bacilli</taxon>
        <taxon>Bacillales</taxon>
        <taxon>Paenibacillaceae</taxon>
        <taxon>Paenibacillus</taxon>
    </lineage>
</organism>
<name>A0A3A3GDL1_PANTH</name>
<keyword evidence="6" id="KW-0255">Endonuclease</keyword>
<dbReference type="PANTHER" id="PTHR30408">
    <property type="entry name" value="TYPE-1 RESTRICTION ENZYME ECOKI SPECIFICITY PROTEIN"/>
    <property type="match status" value="1"/>
</dbReference>
<feature type="coiled-coil region" evidence="4">
    <location>
        <begin position="381"/>
        <end position="408"/>
    </location>
</feature>
<keyword evidence="4" id="KW-0175">Coiled coil</keyword>
<gene>
    <name evidence="6" type="ORF">DQX05_20780</name>
</gene>
<keyword evidence="6" id="KW-0378">Hydrolase</keyword>
<dbReference type="OrthoDB" id="9795776at2"/>
<dbReference type="Pfam" id="PF01420">
    <property type="entry name" value="Methylase_S"/>
    <property type="match status" value="2"/>
</dbReference>
<accession>A0A3A3GDL1</accession>
<comment type="similarity">
    <text evidence="1">Belongs to the type-I restriction system S methylase family.</text>
</comment>
<dbReference type="EMBL" id="QYZD01000022">
    <property type="protein sequence ID" value="RJG21657.1"/>
    <property type="molecule type" value="Genomic_DNA"/>
</dbReference>
<dbReference type="RefSeq" id="WP_119795396.1">
    <property type="nucleotide sequence ID" value="NZ_QYZD01000022.1"/>
</dbReference>
<dbReference type="PANTHER" id="PTHR30408:SF13">
    <property type="entry name" value="TYPE I RESTRICTION ENZYME HINDI SPECIFICITY SUBUNIT"/>
    <property type="match status" value="1"/>
</dbReference>
<dbReference type="GO" id="GO:0004519">
    <property type="term" value="F:endonuclease activity"/>
    <property type="evidence" value="ECO:0007669"/>
    <property type="project" value="UniProtKB-KW"/>
</dbReference>
<evidence type="ECO:0000259" key="5">
    <source>
        <dbReference type="Pfam" id="PF01420"/>
    </source>
</evidence>
<keyword evidence="3" id="KW-0238">DNA-binding</keyword>
<feature type="domain" description="Type I restriction modification DNA specificity" evidence="5">
    <location>
        <begin position="218"/>
        <end position="399"/>
    </location>
</feature>
<dbReference type="InterPro" id="IPR052021">
    <property type="entry name" value="Type-I_RS_S_subunit"/>
</dbReference>
<evidence type="ECO:0000256" key="2">
    <source>
        <dbReference type="ARBA" id="ARBA00022747"/>
    </source>
</evidence>